<name>A0AAV7RVI1_PLEWA</name>
<accession>A0AAV7RVI1</accession>
<keyword evidence="2" id="KW-1185">Reference proteome</keyword>
<evidence type="ECO:0000313" key="1">
    <source>
        <dbReference type="EMBL" id="KAJ1154848.1"/>
    </source>
</evidence>
<organism evidence="1 2">
    <name type="scientific">Pleurodeles waltl</name>
    <name type="common">Iberian ribbed newt</name>
    <dbReference type="NCBI Taxonomy" id="8319"/>
    <lineage>
        <taxon>Eukaryota</taxon>
        <taxon>Metazoa</taxon>
        <taxon>Chordata</taxon>
        <taxon>Craniata</taxon>
        <taxon>Vertebrata</taxon>
        <taxon>Euteleostomi</taxon>
        <taxon>Amphibia</taxon>
        <taxon>Batrachia</taxon>
        <taxon>Caudata</taxon>
        <taxon>Salamandroidea</taxon>
        <taxon>Salamandridae</taxon>
        <taxon>Pleurodelinae</taxon>
        <taxon>Pleurodeles</taxon>
    </lineage>
</organism>
<reference evidence="1" key="1">
    <citation type="journal article" date="2022" name="bioRxiv">
        <title>Sequencing and chromosome-scale assembly of the giantPleurodeles waltlgenome.</title>
        <authorList>
            <person name="Brown T."/>
            <person name="Elewa A."/>
            <person name="Iarovenko S."/>
            <person name="Subramanian E."/>
            <person name="Araus A.J."/>
            <person name="Petzold A."/>
            <person name="Susuki M."/>
            <person name="Suzuki K.-i.T."/>
            <person name="Hayashi T."/>
            <person name="Toyoda A."/>
            <person name="Oliveira C."/>
            <person name="Osipova E."/>
            <person name="Leigh N.D."/>
            <person name="Simon A."/>
            <person name="Yun M.H."/>
        </authorList>
    </citation>
    <scope>NUCLEOTIDE SEQUENCE</scope>
    <source>
        <strain evidence="1">20211129_DDA</strain>
        <tissue evidence="1">Liver</tissue>
    </source>
</reference>
<dbReference type="EMBL" id="JANPWB010000009">
    <property type="protein sequence ID" value="KAJ1154848.1"/>
    <property type="molecule type" value="Genomic_DNA"/>
</dbReference>
<comment type="caution">
    <text evidence="1">The sequence shown here is derived from an EMBL/GenBank/DDBJ whole genome shotgun (WGS) entry which is preliminary data.</text>
</comment>
<proteinExistence type="predicted"/>
<dbReference type="Proteomes" id="UP001066276">
    <property type="component" value="Chromosome 5"/>
</dbReference>
<gene>
    <name evidence="1" type="ORF">NDU88_007591</name>
</gene>
<evidence type="ECO:0000313" key="2">
    <source>
        <dbReference type="Proteomes" id="UP001066276"/>
    </source>
</evidence>
<sequence length="165" mass="18077">MLQAPNLTGGLRLRAEKRARLLGTRLAARPDCDPAADAEGAAVRDRRGTATHRHERCNAQSSTANIRCMSLAERIKLLRACRRAHDTAAPQCSTSWVLPLCALFMLDVIKFAIQSNLSEAAEASDPGSQSGATNFAEPRSQASFALYWKLIQPYDRLFAGPRQQP</sequence>
<dbReference type="AlphaFoldDB" id="A0AAV7RVI1"/>
<protein>
    <submittedName>
        <fullName evidence="1">Uncharacterized protein</fullName>
    </submittedName>
</protein>